<organism evidence="1 2">
    <name type="scientific">Hungatella hathewayi</name>
    <dbReference type="NCBI Taxonomy" id="154046"/>
    <lineage>
        <taxon>Bacteria</taxon>
        <taxon>Bacillati</taxon>
        <taxon>Bacillota</taxon>
        <taxon>Clostridia</taxon>
        <taxon>Lachnospirales</taxon>
        <taxon>Lachnospiraceae</taxon>
        <taxon>Hungatella</taxon>
    </lineage>
</organism>
<protein>
    <submittedName>
        <fullName evidence="1">Uncharacterized protein</fullName>
    </submittedName>
</protein>
<name>A0AA37JI34_9FIRM</name>
<dbReference type="Proteomes" id="UP001055091">
    <property type="component" value="Unassembled WGS sequence"/>
</dbReference>
<evidence type="ECO:0000313" key="2">
    <source>
        <dbReference type="Proteomes" id="UP001055091"/>
    </source>
</evidence>
<dbReference type="AlphaFoldDB" id="A0AA37JI34"/>
<dbReference type="GeneID" id="93152823"/>
<reference evidence="1" key="1">
    <citation type="submission" date="2022-01" db="EMBL/GenBank/DDBJ databases">
        <title>Novel bile acid biosynthetic pathways are enriched in the microbiome of centenarians.</title>
        <authorList>
            <person name="Sato Y."/>
            <person name="Atarashi K."/>
            <person name="Plichta R.D."/>
            <person name="Arai Y."/>
            <person name="Sasajima S."/>
            <person name="Kearney M.S."/>
            <person name="Suda W."/>
            <person name="Takeshita K."/>
            <person name="Sasaki T."/>
            <person name="Okamoto S."/>
            <person name="Skelly N.A."/>
            <person name="Okamura Y."/>
            <person name="Vlamakis H."/>
            <person name="Li Y."/>
            <person name="Tanoue T."/>
            <person name="Takei H."/>
            <person name="Nittono H."/>
            <person name="Narushima S."/>
            <person name="Irie J."/>
            <person name="Itoh H."/>
            <person name="Moriya K."/>
            <person name="Sugiura Y."/>
            <person name="Suematsu M."/>
            <person name="Moritoki N."/>
            <person name="Shibata S."/>
            <person name="Littman R.D."/>
            <person name="Fischbach A.M."/>
            <person name="Uwamino Y."/>
            <person name="Inoue T."/>
            <person name="Honda A."/>
            <person name="Hattori M."/>
            <person name="Murai T."/>
            <person name="Xavier J.R."/>
            <person name="Hirose N."/>
            <person name="Honda K."/>
        </authorList>
    </citation>
    <scope>NUCLEOTIDE SEQUENCE</scope>
    <source>
        <strain evidence="1">CE91-St55</strain>
    </source>
</reference>
<accession>A0AA37JI34</accession>
<gene>
    <name evidence="1" type="ORF">CE91St55_39920</name>
</gene>
<sequence length="137" mass="16113">MVIAVCSKQEVEYQAIADAIRSYPKREQYVMISRWFPSVAEYRDTHLKHPFAVTIFAFDDIDNQELSILVHRTSEESQIVWVGEDKRFGVASYRVRAANFLMKPITEKEIWISLDRCIKRLQEEHAIDGYDCVNIRE</sequence>
<proteinExistence type="predicted"/>
<dbReference type="RefSeq" id="WP_006774325.1">
    <property type="nucleotide sequence ID" value="NZ_BQNJ01000001.1"/>
</dbReference>
<comment type="caution">
    <text evidence="1">The sequence shown here is derived from an EMBL/GenBank/DDBJ whole genome shotgun (WGS) entry which is preliminary data.</text>
</comment>
<dbReference type="EMBL" id="BQNJ01000001">
    <property type="protein sequence ID" value="GKH02011.1"/>
    <property type="molecule type" value="Genomic_DNA"/>
</dbReference>
<evidence type="ECO:0000313" key="1">
    <source>
        <dbReference type="EMBL" id="GKH02011.1"/>
    </source>
</evidence>